<dbReference type="RefSeq" id="WP_338345987.1">
    <property type="nucleotide sequence ID" value="NZ_CAUZLR010000002.1"/>
</dbReference>
<sequence>MNKREILSQYFTGCNGWTLENIEQLKRAGFNNRFAEENCNLWEEIHRTLDPYVATLPPEIVQMQHDHYKHRKPFGEYYNIVAPTAVIQEVNNELNRLAKSIKLSERAKGGKLIMMKQY</sequence>
<keyword evidence="2" id="KW-1185">Reference proteome</keyword>
<dbReference type="Proteomes" id="UP001314261">
    <property type="component" value="Unassembled WGS sequence"/>
</dbReference>
<gene>
    <name evidence="1" type="ORF">R54839_PPFHFPJH_00563</name>
</gene>
<reference evidence="1 2" key="1">
    <citation type="submission" date="2023-10" db="EMBL/GenBank/DDBJ databases">
        <authorList>
            <person name="Botero Cardona J."/>
        </authorList>
    </citation>
    <scope>NUCLEOTIDE SEQUENCE [LARGE SCALE GENOMIC DNA]</scope>
    <source>
        <strain evidence="1 2">R-54839</strain>
    </source>
</reference>
<protein>
    <submittedName>
        <fullName evidence="1">Uncharacterized protein</fullName>
    </submittedName>
</protein>
<comment type="caution">
    <text evidence="1">The sequence shown here is derived from an EMBL/GenBank/DDBJ whole genome shotgun (WGS) entry which is preliminary data.</text>
</comment>
<dbReference type="EMBL" id="CAUZLR010000002">
    <property type="protein sequence ID" value="CAK1233711.1"/>
    <property type="molecule type" value="Genomic_DNA"/>
</dbReference>
<organism evidence="1 2">
    <name type="scientific">Fructobacillus fructosus</name>
    <dbReference type="NCBI Taxonomy" id="1631"/>
    <lineage>
        <taxon>Bacteria</taxon>
        <taxon>Bacillati</taxon>
        <taxon>Bacillota</taxon>
        <taxon>Bacilli</taxon>
        <taxon>Lactobacillales</taxon>
        <taxon>Lactobacillaceae</taxon>
        <taxon>Fructobacillus</taxon>
    </lineage>
</organism>
<accession>A0ABM9MQW2</accession>
<evidence type="ECO:0000313" key="1">
    <source>
        <dbReference type="EMBL" id="CAK1233711.1"/>
    </source>
</evidence>
<proteinExistence type="predicted"/>
<evidence type="ECO:0000313" key="2">
    <source>
        <dbReference type="Proteomes" id="UP001314261"/>
    </source>
</evidence>
<name>A0ABM9MQW2_9LACO</name>